<accession>A0A3D9HMN9</accession>
<feature type="domain" description="Transposase IS110-like N-terminal" evidence="1">
    <location>
        <begin position="8"/>
        <end position="155"/>
    </location>
</feature>
<dbReference type="PANTHER" id="PTHR33055:SF3">
    <property type="entry name" value="PUTATIVE TRANSPOSASE FOR IS117-RELATED"/>
    <property type="match status" value="1"/>
</dbReference>
<dbReference type="OrthoDB" id="3191145at2"/>
<keyword evidence="4" id="KW-1185">Reference proteome</keyword>
<gene>
    <name evidence="3" type="ORF">DFP95_1571</name>
</gene>
<name>A0A3D9HMN9_9BACL</name>
<dbReference type="InterPro" id="IPR047650">
    <property type="entry name" value="Transpos_IS110"/>
</dbReference>
<feature type="domain" description="Transposase IS116/IS110/IS902 C-terminal" evidence="2">
    <location>
        <begin position="224"/>
        <end position="300"/>
    </location>
</feature>
<dbReference type="NCBIfam" id="NF033542">
    <property type="entry name" value="transpos_IS110"/>
    <property type="match status" value="1"/>
</dbReference>
<evidence type="ECO:0000313" key="3">
    <source>
        <dbReference type="EMBL" id="RED50729.1"/>
    </source>
</evidence>
<reference evidence="3 4" key="1">
    <citation type="submission" date="2018-07" db="EMBL/GenBank/DDBJ databases">
        <title>Genomic Encyclopedia of Type Strains, Phase III (KMG-III): the genomes of soil and plant-associated and newly described type strains.</title>
        <authorList>
            <person name="Whitman W."/>
        </authorList>
    </citation>
    <scope>NUCLEOTIDE SEQUENCE [LARGE SCALE GENOMIC DNA]</scope>
    <source>
        <strain evidence="3 4">CECT 8236</strain>
    </source>
</reference>
<dbReference type="RefSeq" id="WP_115996078.1">
    <property type="nucleotide sequence ID" value="NZ_QRDY01000057.1"/>
</dbReference>
<comment type="caution">
    <text evidence="3">The sequence shown here is derived from an EMBL/GenBank/DDBJ whole genome shotgun (WGS) entry which is preliminary data.</text>
</comment>
<dbReference type="GO" id="GO:0006313">
    <property type="term" value="P:DNA transposition"/>
    <property type="evidence" value="ECO:0007669"/>
    <property type="project" value="InterPro"/>
</dbReference>
<evidence type="ECO:0000313" key="4">
    <source>
        <dbReference type="Proteomes" id="UP000256869"/>
    </source>
</evidence>
<dbReference type="Pfam" id="PF01548">
    <property type="entry name" value="DEDD_Tnp_IS110"/>
    <property type="match status" value="1"/>
</dbReference>
<evidence type="ECO:0000259" key="2">
    <source>
        <dbReference type="Pfam" id="PF02371"/>
    </source>
</evidence>
<dbReference type="Proteomes" id="UP000256869">
    <property type="component" value="Unassembled WGS sequence"/>
</dbReference>
<dbReference type="InterPro" id="IPR003346">
    <property type="entry name" value="Transposase_20"/>
</dbReference>
<proteinExistence type="predicted"/>
<dbReference type="InterPro" id="IPR002525">
    <property type="entry name" value="Transp_IS110-like_N"/>
</dbReference>
<sequence>MQDATKYVGLDVSKEKISVAIADSGRDAPRFWGTINHTAEAVRKLMKQLGETGSLQVCYEAGPTGFDLYHWLMKMGISCTVIAPSLIPKRQGDHIKTDRRDALRLAQLFRAGELTPIHVPSREQEALRDLVRAREDARDDLHRARQRMVHFLLRHHIHPPAVMKRRWTKMYRKWLETLKFTYTCEQLVHQEYLQHLFECEQRLARIDQSLAEESSKGAHANVIRALQSLRGIALVHAVSIATEIGSFERFRSPMQLMAYLGLVPREFSSGLSSRKGKMTKAGNSLLRRIFVEAAWSYRHSPAIKGDLKKRLDGQAAMIQAISWKAQTRLNKKFFRLVVNRGKHKNVAIGATARELVGFVWAVARQAEGSHLA</sequence>
<dbReference type="GO" id="GO:0004803">
    <property type="term" value="F:transposase activity"/>
    <property type="evidence" value="ECO:0007669"/>
    <property type="project" value="InterPro"/>
</dbReference>
<dbReference type="Pfam" id="PF02371">
    <property type="entry name" value="Transposase_20"/>
    <property type="match status" value="1"/>
</dbReference>
<dbReference type="PANTHER" id="PTHR33055">
    <property type="entry name" value="TRANSPOSASE FOR INSERTION SEQUENCE ELEMENT IS1111A"/>
    <property type="match status" value="1"/>
</dbReference>
<evidence type="ECO:0000259" key="1">
    <source>
        <dbReference type="Pfam" id="PF01548"/>
    </source>
</evidence>
<protein>
    <submittedName>
        <fullName evidence="3">Transposase</fullName>
    </submittedName>
</protein>
<dbReference type="AlphaFoldDB" id="A0A3D9HMN9"/>
<dbReference type="EMBL" id="QRDY01000057">
    <property type="protein sequence ID" value="RED50729.1"/>
    <property type="molecule type" value="Genomic_DNA"/>
</dbReference>
<organism evidence="3 4">
    <name type="scientific">Cohnella lupini</name>
    <dbReference type="NCBI Taxonomy" id="1294267"/>
    <lineage>
        <taxon>Bacteria</taxon>
        <taxon>Bacillati</taxon>
        <taxon>Bacillota</taxon>
        <taxon>Bacilli</taxon>
        <taxon>Bacillales</taxon>
        <taxon>Paenibacillaceae</taxon>
        <taxon>Cohnella</taxon>
    </lineage>
</organism>
<dbReference type="GO" id="GO:0003677">
    <property type="term" value="F:DNA binding"/>
    <property type="evidence" value="ECO:0007669"/>
    <property type="project" value="InterPro"/>
</dbReference>